<proteinExistence type="predicted"/>
<dbReference type="STRING" id="247633.GP2143_08739"/>
<organism evidence="1 2">
    <name type="scientific">marine gamma proteobacterium HTCC2143</name>
    <dbReference type="NCBI Taxonomy" id="247633"/>
    <lineage>
        <taxon>Bacteria</taxon>
        <taxon>Pseudomonadati</taxon>
        <taxon>Pseudomonadota</taxon>
        <taxon>Gammaproteobacteria</taxon>
        <taxon>Cellvibrionales</taxon>
        <taxon>Spongiibacteraceae</taxon>
        <taxon>BD1-7 clade</taxon>
    </lineage>
</organism>
<protein>
    <submittedName>
        <fullName evidence="1">Uncharacterized protein</fullName>
    </submittedName>
</protein>
<dbReference type="Proteomes" id="UP000004931">
    <property type="component" value="Unassembled WGS sequence"/>
</dbReference>
<evidence type="ECO:0000313" key="2">
    <source>
        <dbReference type="Proteomes" id="UP000004931"/>
    </source>
</evidence>
<accession>A0YCV5</accession>
<evidence type="ECO:0000313" key="1">
    <source>
        <dbReference type="EMBL" id="EAW31624.1"/>
    </source>
</evidence>
<dbReference type="AlphaFoldDB" id="A0YCV5"/>
<gene>
    <name evidence="1" type="ORF">GP2143_08739</name>
</gene>
<sequence>MGWHYGCCGCVVWASEYLRGVAAGLFAGNATENVQRLAAMQFVGGQAICSKLNANQLSANGFKVTYYIAEKMIASI</sequence>
<comment type="caution">
    <text evidence="1">The sequence shown here is derived from an EMBL/GenBank/DDBJ whole genome shotgun (WGS) entry which is preliminary data.</text>
</comment>
<dbReference type="EMBL" id="AAVT01000003">
    <property type="protein sequence ID" value="EAW31624.1"/>
    <property type="molecule type" value="Genomic_DNA"/>
</dbReference>
<name>A0YCV5_9GAMM</name>
<reference evidence="1 2" key="1">
    <citation type="journal article" date="2010" name="J. Bacteriol.">
        <title>Genome sequence of the oligotrophic marine Gammaproteobacterium HTCC2143, isolated from the Oregon Coast.</title>
        <authorList>
            <person name="Oh H.M."/>
            <person name="Kang I."/>
            <person name="Ferriera S."/>
            <person name="Giovannoni S.J."/>
            <person name="Cho J.C."/>
        </authorList>
    </citation>
    <scope>NUCLEOTIDE SEQUENCE [LARGE SCALE GENOMIC DNA]</scope>
    <source>
        <strain evidence="1 2">HTCC2143</strain>
    </source>
</reference>
<keyword evidence="2" id="KW-1185">Reference proteome</keyword>